<feature type="compositionally biased region" description="Low complexity" evidence="2">
    <location>
        <begin position="48"/>
        <end position="57"/>
    </location>
</feature>
<gene>
    <name evidence="3" type="ORF">SEMRO_141_G065740.1</name>
</gene>
<reference evidence="3" key="1">
    <citation type="submission" date="2020-06" db="EMBL/GenBank/DDBJ databases">
        <authorList>
            <consortium name="Plant Systems Biology data submission"/>
        </authorList>
    </citation>
    <scope>NUCLEOTIDE SEQUENCE</scope>
    <source>
        <strain evidence="3">D6</strain>
    </source>
</reference>
<feature type="compositionally biased region" description="Low complexity" evidence="2">
    <location>
        <begin position="100"/>
        <end position="114"/>
    </location>
</feature>
<feature type="region of interest" description="Disordered" evidence="2">
    <location>
        <begin position="1"/>
        <end position="158"/>
    </location>
</feature>
<sequence length="722" mass="74840">MSSSSSEGEDQEDRKPSKKRASASDQAYAEYLASTAAQPTMGAPPPVAGVAHAPKAASLPGAENASSNDDDGSTDQKPKAKKRKTSAAAASKKAGKKRPAPAAAAAGSYASKTASRGRGSFYVGRRKGFIDDSEIPENETPTEKKRRLNRNNERRKRARRVFKIDFLTEKKDVLSEKNEKIKKDNQALRDHIARIRENLQAGNLSNLRNLTEGPAPFLPAAEVAALAANSPYPSTAVMGSPPNDDEPSAAGSEPSPSPVRHLVHPIAAVAAATTRPDAASLGAVLPQARHPPQAAVRQGSPLSEQQVAVSHHHQSPPQDQQLLPMPRQAFAGLSSSSSSAATGNALQNSELMDSLRRQALLLRGGIGNASILGGTGYSNPLSALGLGGGGGQLSENRRTALLATLRQDAALQRMGGGLAGTNAEIARLRLELLQAQQATSIPTLSSLANNNNTSRLAAAGLGGGLGGGSGGGGQLSRESSDPSSPAALRQRLLDLASRNPAGPLQADDLLAQLRSQQQPNTALQLSDLLLSASAGQASLANSQASLAGQASLTGQNPIIGLGQLQQQQQHQQQQQANPFLLAALQRQSLQQLSTAPTASQGPRSLPATNVGALPSQNLPPNRLQTELNNPLANPSATLQAASNLAGFGRPSSLAGGASWRGRSAPTAQPSTGRVREEASLMALLAATEQRRGDIDPSEGDVKDDDTAQHPSSPGQHSACHQS</sequence>
<feature type="region of interest" description="Disordered" evidence="2">
    <location>
        <begin position="235"/>
        <end position="259"/>
    </location>
</feature>
<feature type="compositionally biased region" description="Basic residues" evidence="2">
    <location>
        <begin position="144"/>
        <end position="158"/>
    </location>
</feature>
<comment type="caution">
    <text evidence="3">The sequence shown here is derived from an EMBL/GenBank/DDBJ whole genome shotgun (WGS) entry which is preliminary data.</text>
</comment>
<organism evidence="3 4">
    <name type="scientific">Seminavis robusta</name>
    <dbReference type="NCBI Taxonomy" id="568900"/>
    <lineage>
        <taxon>Eukaryota</taxon>
        <taxon>Sar</taxon>
        <taxon>Stramenopiles</taxon>
        <taxon>Ochrophyta</taxon>
        <taxon>Bacillariophyta</taxon>
        <taxon>Bacillariophyceae</taxon>
        <taxon>Bacillariophycidae</taxon>
        <taxon>Naviculales</taxon>
        <taxon>Naviculaceae</taxon>
        <taxon>Seminavis</taxon>
    </lineage>
</organism>
<keyword evidence="1" id="KW-0175">Coiled coil</keyword>
<keyword evidence="4" id="KW-1185">Reference proteome</keyword>
<evidence type="ECO:0000313" key="4">
    <source>
        <dbReference type="Proteomes" id="UP001153069"/>
    </source>
</evidence>
<feature type="region of interest" description="Disordered" evidence="2">
    <location>
        <begin position="592"/>
        <end position="628"/>
    </location>
</feature>
<protein>
    <recommendedName>
        <fullName evidence="5">BZIP domain-containing protein</fullName>
    </recommendedName>
</protein>
<name>A0A9N8H5E5_9STRA</name>
<dbReference type="Proteomes" id="UP001153069">
    <property type="component" value="Unassembled WGS sequence"/>
</dbReference>
<proteinExistence type="predicted"/>
<feature type="region of interest" description="Disordered" evidence="2">
    <location>
        <begin position="289"/>
        <end position="322"/>
    </location>
</feature>
<accession>A0A9N8H5E5</accession>
<feature type="compositionally biased region" description="Polar residues" evidence="2">
    <location>
        <begin position="708"/>
        <end position="722"/>
    </location>
</feature>
<feature type="region of interest" description="Disordered" evidence="2">
    <location>
        <begin position="467"/>
        <end position="486"/>
    </location>
</feature>
<dbReference type="AlphaFoldDB" id="A0A9N8H5E5"/>
<evidence type="ECO:0000256" key="1">
    <source>
        <dbReference type="SAM" id="Coils"/>
    </source>
</evidence>
<feature type="region of interest" description="Disordered" evidence="2">
    <location>
        <begin position="653"/>
        <end position="722"/>
    </location>
</feature>
<feature type="coiled-coil region" evidence="1">
    <location>
        <begin position="164"/>
        <end position="198"/>
    </location>
</feature>
<feature type="compositionally biased region" description="Polar residues" evidence="2">
    <location>
        <begin position="614"/>
        <end position="628"/>
    </location>
</feature>
<evidence type="ECO:0000313" key="3">
    <source>
        <dbReference type="EMBL" id="CAB9502598.1"/>
    </source>
</evidence>
<evidence type="ECO:0000256" key="2">
    <source>
        <dbReference type="SAM" id="MobiDB-lite"/>
    </source>
</evidence>
<evidence type="ECO:0008006" key="5">
    <source>
        <dbReference type="Google" id="ProtNLM"/>
    </source>
</evidence>
<dbReference type="EMBL" id="CAICTM010000140">
    <property type="protein sequence ID" value="CAB9502598.1"/>
    <property type="molecule type" value="Genomic_DNA"/>
</dbReference>